<reference evidence="6 7" key="1">
    <citation type="submission" date="2022-06" db="EMBL/GenBank/DDBJ databases">
        <title>Isolation of gut microbiota from human fecal samples.</title>
        <authorList>
            <person name="Pamer E.G."/>
            <person name="Barat B."/>
            <person name="Waligurski E."/>
            <person name="Medina S."/>
            <person name="Paddock L."/>
            <person name="Mostad J."/>
        </authorList>
    </citation>
    <scope>NUCLEOTIDE SEQUENCE [LARGE SCALE GENOMIC DNA]</scope>
    <source>
        <strain evidence="6 7">DFI.9.73</strain>
    </source>
</reference>
<accession>A0ABT1S2X0</accession>
<dbReference type="EMBL" id="JANFZH010000032">
    <property type="protein sequence ID" value="MCQ4840855.1"/>
    <property type="molecule type" value="Genomic_DNA"/>
</dbReference>
<feature type="region of interest" description="Disordered" evidence="5">
    <location>
        <begin position="195"/>
        <end position="222"/>
    </location>
</feature>
<comment type="similarity">
    <text evidence="1 4">Belongs to the V-ATPase D subunit family.</text>
</comment>
<protein>
    <recommendedName>
        <fullName evidence="4">V-type ATP synthase subunit D</fullName>
    </recommendedName>
    <alternativeName>
        <fullName evidence="4">V-ATPase subunit D</fullName>
    </alternativeName>
</protein>
<dbReference type="InterPro" id="IPR002699">
    <property type="entry name" value="V_ATPase_D"/>
</dbReference>
<evidence type="ECO:0000313" key="6">
    <source>
        <dbReference type="EMBL" id="MCQ4840855.1"/>
    </source>
</evidence>
<dbReference type="Proteomes" id="UP001524473">
    <property type="component" value="Unassembled WGS sequence"/>
</dbReference>
<dbReference type="PANTHER" id="PTHR11671">
    <property type="entry name" value="V-TYPE ATP SYNTHASE SUBUNIT D"/>
    <property type="match status" value="1"/>
</dbReference>
<keyword evidence="4" id="KW-0066">ATP synthesis</keyword>
<proteinExistence type="inferred from homology"/>
<dbReference type="HAMAP" id="MF_00271">
    <property type="entry name" value="ATP_synth_D_arch"/>
    <property type="match status" value="1"/>
</dbReference>
<dbReference type="Gene3D" id="1.10.287.3240">
    <property type="match status" value="1"/>
</dbReference>
<dbReference type="RefSeq" id="WP_256192078.1">
    <property type="nucleotide sequence ID" value="NZ_CATZHN010000032.1"/>
</dbReference>
<evidence type="ECO:0000313" key="7">
    <source>
        <dbReference type="Proteomes" id="UP001524473"/>
    </source>
</evidence>
<evidence type="ECO:0000256" key="5">
    <source>
        <dbReference type="SAM" id="MobiDB-lite"/>
    </source>
</evidence>
<sequence>MSEQIFATKGNLMAAKKSLALSSMGFDLLDRKRNVLIREMMGLLDKSKLLRSEIGSAYHQAYQKLELANRTLGTVGDLVQAVPVDNGISRIHFRSVMGVDIPIVEYEEPPRRLSYGVSQSNSQLDDAYRCFCEAKRMTAMLAEVENSAFRLAQAIVKTQRRANALKNVSIPMLETTVKVITEALEEKEREEFSRLKVIKSRKEREAKRKPEGNLEKNPRQAG</sequence>
<name>A0ABT1S2X0_9FIRM</name>
<gene>
    <name evidence="4" type="primary">atpD</name>
    <name evidence="6" type="ORF">NE695_13150</name>
</gene>
<evidence type="ECO:0000256" key="4">
    <source>
        <dbReference type="HAMAP-Rule" id="MF_00271"/>
    </source>
</evidence>
<organism evidence="6 7">
    <name type="scientific">Neglectibacter timonensis</name>
    <dbReference type="NCBI Taxonomy" id="1776382"/>
    <lineage>
        <taxon>Bacteria</taxon>
        <taxon>Bacillati</taxon>
        <taxon>Bacillota</taxon>
        <taxon>Clostridia</taxon>
        <taxon>Eubacteriales</taxon>
        <taxon>Oscillospiraceae</taxon>
        <taxon>Neglectibacter</taxon>
    </lineage>
</organism>
<evidence type="ECO:0000256" key="2">
    <source>
        <dbReference type="ARBA" id="ARBA00022448"/>
    </source>
</evidence>
<keyword evidence="3 4" id="KW-0406">Ion transport</keyword>
<keyword evidence="4" id="KW-0375">Hydrogen ion transport</keyword>
<evidence type="ECO:0000256" key="3">
    <source>
        <dbReference type="ARBA" id="ARBA00023065"/>
    </source>
</evidence>
<comment type="function">
    <text evidence="4">Produces ATP from ADP in the presence of a proton gradient across the membrane.</text>
</comment>
<keyword evidence="2 4" id="KW-0813">Transport</keyword>
<dbReference type="Pfam" id="PF01813">
    <property type="entry name" value="ATP-synt_D"/>
    <property type="match status" value="1"/>
</dbReference>
<keyword evidence="7" id="KW-1185">Reference proteome</keyword>
<evidence type="ECO:0000256" key="1">
    <source>
        <dbReference type="ARBA" id="ARBA00005850"/>
    </source>
</evidence>
<dbReference type="NCBIfam" id="TIGR00309">
    <property type="entry name" value="V_ATPase_subD"/>
    <property type="match status" value="1"/>
</dbReference>
<comment type="caution">
    <text evidence="6">The sequence shown here is derived from an EMBL/GenBank/DDBJ whole genome shotgun (WGS) entry which is preliminary data.</text>
</comment>